<proteinExistence type="predicted"/>
<evidence type="ECO:0000313" key="1">
    <source>
        <dbReference type="EMBL" id="GKH82127.1"/>
    </source>
</evidence>
<gene>
    <name evidence="1" type="ORF">CE91St7_30110</name>
</gene>
<dbReference type="EMBL" id="BQOB01000001">
    <property type="protein sequence ID" value="GKH82127.1"/>
    <property type="molecule type" value="Genomic_DNA"/>
</dbReference>
<comment type="caution">
    <text evidence="1">The sequence shown here is derived from an EMBL/GenBank/DDBJ whole genome shotgun (WGS) entry which is preliminary data.</text>
</comment>
<protein>
    <submittedName>
        <fullName evidence="1">Uncharacterized protein</fullName>
    </submittedName>
</protein>
<dbReference type="SUPFAM" id="SSF48230">
    <property type="entry name" value="Chondroitin AC/alginate lyase"/>
    <property type="match status" value="1"/>
</dbReference>
<dbReference type="InterPro" id="IPR008929">
    <property type="entry name" value="Chondroitin_lyas"/>
</dbReference>
<evidence type="ECO:0000313" key="2">
    <source>
        <dbReference type="Proteomes" id="UP001055104"/>
    </source>
</evidence>
<accession>A0AA37KL40</accession>
<reference evidence="1" key="1">
    <citation type="submission" date="2022-01" db="EMBL/GenBank/DDBJ databases">
        <title>Novel bile acid biosynthetic pathways are enriched in the microbiome of centenarians.</title>
        <authorList>
            <person name="Sato Y."/>
            <person name="Atarashi K."/>
            <person name="Plichta R.D."/>
            <person name="Arai Y."/>
            <person name="Sasajima S."/>
            <person name="Kearney M.S."/>
            <person name="Suda W."/>
            <person name="Takeshita K."/>
            <person name="Sasaki T."/>
            <person name="Okamoto S."/>
            <person name="Skelly N.A."/>
            <person name="Okamura Y."/>
            <person name="Vlamakis H."/>
            <person name="Li Y."/>
            <person name="Tanoue T."/>
            <person name="Takei H."/>
            <person name="Nittono H."/>
            <person name="Narushima S."/>
            <person name="Irie J."/>
            <person name="Itoh H."/>
            <person name="Moriya K."/>
            <person name="Sugiura Y."/>
            <person name="Suematsu M."/>
            <person name="Moritoki N."/>
            <person name="Shibata S."/>
            <person name="Littman R.D."/>
            <person name="Fischbach A.M."/>
            <person name="Uwamino Y."/>
            <person name="Inoue T."/>
            <person name="Honda A."/>
            <person name="Hattori M."/>
            <person name="Murai T."/>
            <person name="Xavier J.R."/>
            <person name="Hirose N."/>
            <person name="Honda K."/>
        </authorList>
    </citation>
    <scope>NUCLEOTIDE SEQUENCE</scope>
    <source>
        <strain evidence="1">CE91-St7</strain>
    </source>
</reference>
<name>A0AA37KL40_9BACT</name>
<dbReference type="AlphaFoldDB" id="A0AA37KL40"/>
<dbReference type="Gene3D" id="1.50.10.100">
    <property type="entry name" value="Chondroitin AC/alginate lyase"/>
    <property type="match status" value="1"/>
</dbReference>
<organism evidence="1 2">
    <name type="scientific">Phocaeicola dorei</name>
    <dbReference type="NCBI Taxonomy" id="357276"/>
    <lineage>
        <taxon>Bacteria</taxon>
        <taxon>Pseudomonadati</taxon>
        <taxon>Bacteroidota</taxon>
        <taxon>Bacteroidia</taxon>
        <taxon>Bacteroidales</taxon>
        <taxon>Bacteroidaceae</taxon>
        <taxon>Phocaeicola</taxon>
    </lineage>
</organism>
<sequence length="712" mass="82885">MKRILFIIALLLFVSVDFFTQMPIQIYGGDERLIFRENNFIEIRQRIQNHAWASNLFEQLKERVVKGAQVRNQDFSGVVTKSYWAEEAAIYYRICGDETYLPKIKEILVSYYKLKQPDVPLFNPNKPVSSYFWSRIMFDDCRLMTAYDLTKKHPIMRDIQNAFQVRMRESLFQANRYVDNIKRLGNTQFWGNTGLGLYGFMLGDEQAIEKAINGKWGFKAMLGKFRDEGSFWPEPKHYCFGYVDCCLLLLAETAKANSYKENLYEYSHPRNGASLKKMIHSLIESCTPDGYSLSNGEHSDYPNFANDTVLVERVGIFADQISRKNNKLPVYYRALKNDPIVGWAMAHFPDNDEYCVQYFGNPALYYGTHTDKILPPSAQSKVWEEMGDALIRSDETSSYWDVSRHPITVHIRNGASQQYHGENDHFSININCFGKNIYHHWFLDWDYLAPRKGRANSTPLSQRIINHNTVVTDFKEPDSTNIHYPQIKPERPGEKFSEISRSGNMKIISVEGEIYHGVKQKRTIAVVDEYVVDIFKLDSEAEHVYDYVLHSWGNVESFGNSTMTNYTRELNREYKFGTIDGKSKRSDNIWLFDAQKSDVKNDLAIHFFDSDNIGIYTQIVNNGQSEYITAFTPYIVTGEGWDASLREGIPSRKPMSIVRRKCKSTEFIVLHQPYKSQLKPYTIRYKDNILTVIGDTFVDTYDIKQMRYFRRN</sequence>
<dbReference type="Gene3D" id="2.70.98.70">
    <property type="match status" value="1"/>
</dbReference>
<dbReference type="Proteomes" id="UP001055104">
    <property type="component" value="Unassembled WGS sequence"/>
</dbReference>
<dbReference type="RefSeq" id="WP_244058037.1">
    <property type="nucleotide sequence ID" value="NZ_BQOA01000001.1"/>
</dbReference>